<comment type="caution">
    <text evidence="2">The sequence shown here is derived from an EMBL/GenBank/DDBJ whole genome shotgun (WGS) entry which is preliminary data.</text>
</comment>
<protein>
    <submittedName>
        <fullName evidence="2">Uncharacterized protein</fullName>
    </submittedName>
</protein>
<dbReference type="Proteomes" id="UP000821866">
    <property type="component" value="Unassembled WGS sequence"/>
</dbReference>
<dbReference type="EMBL" id="JABSTU010000007">
    <property type="protein sequence ID" value="KAH8026027.1"/>
    <property type="molecule type" value="Genomic_DNA"/>
</dbReference>
<name>A0A9J6DV09_RHIMP</name>
<sequence>MLESYSSSRLPLYAAPYQRRCPGQPIHDAGSVCRLRASKMARLLSCSPYRRHATDFKTGGRPEQTPKTEGTATDCEAGEEALPWIRTARRALHAVSNSHPTDGAVPAQRGALSERDPDWHKRAGWAPRAGRPAALGVVALT</sequence>
<gene>
    <name evidence="2" type="ORF">HPB51_015376</name>
</gene>
<feature type="compositionally biased region" description="Basic and acidic residues" evidence="1">
    <location>
        <begin position="52"/>
        <end position="66"/>
    </location>
</feature>
<evidence type="ECO:0000313" key="2">
    <source>
        <dbReference type="EMBL" id="KAH8026027.1"/>
    </source>
</evidence>
<feature type="compositionally biased region" description="Basic and acidic residues" evidence="1">
    <location>
        <begin position="112"/>
        <end position="121"/>
    </location>
</feature>
<accession>A0A9J6DV09</accession>
<organism evidence="2 3">
    <name type="scientific">Rhipicephalus microplus</name>
    <name type="common">Cattle tick</name>
    <name type="synonym">Boophilus microplus</name>
    <dbReference type="NCBI Taxonomy" id="6941"/>
    <lineage>
        <taxon>Eukaryota</taxon>
        <taxon>Metazoa</taxon>
        <taxon>Ecdysozoa</taxon>
        <taxon>Arthropoda</taxon>
        <taxon>Chelicerata</taxon>
        <taxon>Arachnida</taxon>
        <taxon>Acari</taxon>
        <taxon>Parasitiformes</taxon>
        <taxon>Ixodida</taxon>
        <taxon>Ixodoidea</taxon>
        <taxon>Ixodidae</taxon>
        <taxon>Rhipicephalinae</taxon>
        <taxon>Rhipicephalus</taxon>
        <taxon>Boophilus</taxon>
    </lineage>
</organism>
<feature type="region of interest" description="Disordered" evidence="1">
    <location>
        <begin position="95"/>
        <end position="127"/>
    </location>
</feature>
<keyword evidence="3" id="KW-1185">Reference proteome</keyword>
<proteinExistence type="predicted"/>
<evidence type="ECO:0000256" key="1">
    <source>
        <dbReference type="SAM" id="MobiDB-lite"/>
    </source>
</evidence>
<feature type="region of interest" description="Disordered" evidence="1">
    <location>
        <begin position="52"/>
        <end position="76"/>
    </location>
</feature>
<reference evidence="2" key="2">
    <citation type="submission" date="2021-09" db="EMBL/GenBank/DDBJ databases">
        <authorList>
            <person name="Jia N."/>
            <person name="Wang J."/>
            <person name="Shi W."/>
            <person name="Du L."/>
            <person name="Sun Y."/>
            <person name="Zhan W."/>
            <person name="Jiang J."/>
            <person name="Wang Q."/>
            <person name="Zhang B."/>
            <person name="Ji P."/>
            <person name="Sakyi L.B."/>
            <person name="Cui X."/>
            <person name="Yuan T."/>
            <person name="Jiang B."/>
            <person name="Yang W."/>
            <person name="Lam T.T.-Y."/>
            <person name="Chang Q."/>
            <person name="Ding S."/>
            <person name="Wang X."/>
            <person name="Zhu J."/>
            <person name="Ruan X."/>
            <person name="Zhao L."/>
            <person name="Wei J."/>
            <person name="Que T."/>
            <person name="Du C."/>
            <person name="Cheng J."/>
            <person name="Dai P."/>
            <person name="Han X."/>
            <person name="Huang E."/>
            <person name="Gao Y."/>
            <person name="Liu J."/>
            <person name="Shao H."/>
            <person name="Ye R."/>
            <person name="Li L."/>
            <person name="Wei W."/>
            <person name="Wang X."/>
            <person name="Wang C."/>
            <person name="Huo Q."/>
            <person name="Li W."/>
            <person name="Guo W."/>
            <person name="Chen H."/>
            <person name="Chen S."/>
            <person name="Zhou L."/>
            <person name="Zhou L."/>
            <person name="Ni X."/>
            <person name="Tian J."/>
            <person name="Zhou Y."/>
            <person name="Sheng Y."/>
            <person name="Liu T."/>
            <person name="Pan Y."/>
            <person name="Xia L."/>
            <person name="Li J."/>
            <person name="Zhao F."/>
            <person name="Cao W."/>
        </authorList>
    </citation>
    <scope>NUCLEOTIDE SEQUENCE</scope>
    <source>
        <strain evidence="2">Rmic-2018</strain>
        <tissue evidence="2">Larvae</tissue>
    </source>
</reference>
<evidence type="ECO:0000313" key="3">
    <source>
        <dbReference type="Proteomes" id="UP000821866"/>
    </source>
</evidence>
<reference evidence="2" key="1">
    <citation type="journal article" date="2020" name="Cell">
        <title>Large-Scale Comparative Analyses of Tick Genomes Elucidate Their Genetic Diversity and Vector Capacities.</title>
        <authorList>
            <consortium name="Tick Genome and Microbiome Consortium (TIGMIC)"/>
            <person name="Jia N."/>
            <person name="Wang J."/>
            <person name="Shi W."/>
            <person name="Du L."/>
            <person name="Sun Y."/>
            <person name="Zhan W."/>
            <person name="Jiang J.F."/>
            <person name="Wang Q."/>
            <person name="Zhang B."/>
            <person name="Ji P."/>
            <person name="Bell-Sakyi L."/>
            <person name="Cui X.M."/>
            <person name="Yuan T.T."/>
            <person name="Jiang B.G."/>
            <person name="Yang W.F."/>
            <person name="Lam T.T."/>
            <person name="Chang Q.C."/>
            <person name="Ding S.J."/>
            <person name="Wang X.J."/>
            <person name="Zhu J.G."/>
            <person name="Ruan X.D."/>
            <person name="Zhao L."/>
            <person name="Wei J.T."/>
            <person name="Ye R.Z."/>
            <person name="Que T.C."/>
            <person name="Du C.H."/>
            <person name="Zhou Y.H."/>
            <person name="Cheng J.X."/>
            <person name="Dai P.F."/>
            <person name="Guo W.B."/>
            <person name="Han X.H."/>
            <person name="Huang E.J."/>
            <person name="Li L.F."/>
            <person name="Wei W."/>
            <person name="Gao Y.C."/>
            <person name="Liu J.Z."/>
            <person name="Shao H.Z."/>
            <person name="Wang X."/>
            <person name="Wang C.C."/>
            <person name="Yang T.C."/>
            <person name="Huo Q.B."/>
            <person name="Li W."/>
            <person name="Chen H.Y."/>
            <person name="Chen S.E."/>
            <person name="Zhou L.G."/>
            <person name="Ni X.B."/>
            <person name="Tian J.H."/>
            <person name="Sheng Y."/>
            <person name="Liu T."/>
            <person name="Pan Y.S."/>
            <person name="Xia L.Y."/>
            <person name="Li J."/>
            <person name="Zhao F."/>
            <person name="Cao W.C."/>
        </authorList>
    </citation>
    <scope>NUCLEOTIDE SEQUENCE</scope>
    <source>
        <strain evidence="2">Rmic-2018</strain>
    </source>
</reference>
<dbReference type="AlphaFoldDB" id="A0A9J6DV09"/>